<dbReference type="CDD" id="cd12148">
    <property type="entry name" value="fungal_TF_MHR"/>
    <property type="match status" value="1"/>
</dbReference>
<keyword evidence="5" id="KW-0804">Transcription</keyword>
<feature type="domain" description="Phosphoadenosine phosphosulphate reductase" evidence="8">
    <location>
        <begin position="179"/>
        <end position="359"/>
    </location>
</feature>
<evidence type="ECO:0000256" key="3">
    <source>
        <dbReference type="ARBA" id="ARBA00023015"/>
    </source>
</evidence>
<dbReference type="InterPro" id="IPR014729">
    <property type="entry name" value="Rossmann-like_a/b/a_fold"/>
</dbReference>
<dbReference type="Proteomes" id="UP001362999">
    <property type="component" value="Unassembled WGS sequence"/>
</dbReference>
<evidence type="ECO:0000256" key="6">
    <source>
        <dbReference type="ARBA" id="ARBA00023242"/>
    </source>
</evidence>
<dbReference type="SUPFAM" id="SSF52402">
    <property type="entry name" value="Adenine nucleotide alpha hydrolases-like"/>
    <property type="match status" value="1"/>
</dbReference>
<dbReference type="Pfam" id="PF01507">
    <property type="entry name" value="PAPS_reduct"/>
    <property type="match status" value="1"/>
</dbReference>
<dbReference type="Gene3D" id="3.40.50.620">
    <property type="entry name" value="HUPs"/>
    <property type="match status" value="1"/>
</dbReference>
<keyword evidence="4" id="KW-0238">DNA-binding</keyword>
<feature type="compositionally biased region" description="Basic and acidic residues" evidence="7">
    <location>
        <begin position="545"/>
        <end position="560"/>
    </location>
</feature>
<evidence type="ECO:0000313" key="11">
    <source>
        <dbReference type="Proteomes" id="UP001362999"/>
    </source>
</evidence>
<keyword evidence="11" id="KW-1185">Reference proteome</keyword>
<gene>
    <name evidence="10" type="ORF">R3P38DRAFT_2811186</name>
</gene>
<evidence type="ECO:0000256" key="7">
    <source>
        <dbReference type="SAM" id="MobiDB-lite"/>
    </source>
</evidence>
<name>A0AAV9ZB11_9AGAR</name>
<organism evidence="10 11">
    <name type="scientific">Favolaschia claudopus</name>
    <dbReference type="NCBI Taxonomy" id="2862362"/>
    <lineage>
        <taxon>Eukaryota</taxon>
        <taxon>Fungi</taxon>
        <taxon>Dikarya</taxon>
        <taxon>Basidiomycota</taxon>
        <taxon>Agaricomycotina</taxon>
        <taxon>Agaricomycetes</taxon>
        <taxon>Agaricomycetidae</taxon>
        <taxon>Agaricales</taxon>
        <taxon>Marasmiineae</taxon>
        <taxon>Mycenaceae</taxon>
        <taxon>Favolaschia</taxon>
    </lineage>
</organism>
<keyword evidence="6" id="KW-0539">Nucleus</keyword>
<keyword evidence="3" id="KW-0805">Transcription regulation</keyword>
<feature type="compositionally biased region" description="Basic and acidic residues" evidence="7">
    <location>
        <begin position="115"/>
        <end position="127"/>
    </location>
</feature>
<feature type="domain" description="Xylanolytic transcriptional activator regulatory" evidence="9">
    <location>
        <begin position="632"/>
        <end position="871"/>
    </location>
</feature>
<dbReference type="GO" id="GO:0003824">
    <property type="term" value="F:catalytic activity"/>
    <property type="evidence" value="ECO:0007669"/>
    <property type="project" value="InterPro"/>
</dbReference>
<evidence type="ECO:0000259" key="8">
    <source>
        <dbReference type="Pfam" id="PF01507"/>
    </source>
</evidence>
<protein>
    <submittedName>
        <fullName evidence="10">Zn(2)-C6 fungal-type domain-containing protein</fullName>
    </submittedName>
</protein>
<dbReference type="GO" id="GO:0006351">
    <property type="term" value="P:DNA-templated transcription"/>
    <property type="evidence" value="ECO:0007669"/>
    <property type="project" value="InterPro"/>
</dbReference>
<dbReference type="InterPro" id="IPR051615">
    <property type="entry name" value="Transcr_Regulatory_Elem"/>
</dbReference>
<dbReference type="EMBL" id="JAWWNJ010000177">
    <property type="protein sequence ID" value="KAK6974958.1"/>
    <property type="molecule type" value="Genomic_DNA"/>
</dbReference>
<dbReference type="PANTHER" id="PTHR31313">
    <property type="entry name" value="TY1 ENHANCER ACTIVATOR"/>
    <property type="match status" value="1"/>
</dbReference>
<feature type="region of interest" description="Disordered" evidence="7">
    <location>
        <begin position="534"/>
        <end position="560"/>
    </location>
</feature>
<dbReference type="GO" id="GO:0008270">
    <property type="term" value="F:zinc ion binding"/>
    <property type="evidence" value="ECO:0007669"/>
    <property type="project" value="InterPro"/>
</dbReference>
<comment type="caution">
    <text evidence="10">The sequence shown here is derived from an EMBL/GenBank/DDBJ whole genome shotgun (WGS) entry which is preliminary data.</text>
</comment>
<sequence>MRWSAVDLVFVKRIFNLIGEYAGRKARDELGGFVGIRCVQDVVVDQDIVPQESQLFNRNIHLERVQRTKRGKMDDMSWLVFFVELLAISRSHWFSFDYVLESLADEPSASGDQNDGSHYHSDSEKQKRISVSMDCKDVAKTVYDLANSQDPLAPLVKEALDVIDEALEIHGSSLNLGTGTVLLHLYAGALARRLPPSESLKPIPAVYIAVPSPFPTLETFIDQSAKRYNLDLFHCRPTSEAVESVVTPSPRNGTDYIVSAPKAVGKAKGSEGMKQALEIYKNKFPNIDAILIGTRRSDPHGATLSHRNMTDPGWPKFERINPIINWDYAHVWTFLRKLNVPYCELYDSGYTSLGSTYNTFPNPALLVKIPSSPPASSPPSSTVLTPGTALTTVLSSTHTTPKPETPMPSPISVLSAYISSTHTRPENAVASPISPDGRQYYRPAYELTEGSLERAGRSPKPMTKKIESARTRAPYAAQACICIWGRNDKSGSSRVESYASLRKRADSLHARVLLLQSMLEKCVCQDVSFHLQARSPPEQLSGQKEPLDSEHSDTDDLDSDREITRELTVPIRRLKVNSLSTNICLAETKTHPEIDWSRYLPPEVHLSRQQHDKILDSSFKFFTNWMFRVVPALFLKDMYRALSVPEFEEPPRTPHYSPMLHNALLSICAVFSDDLHLRDIRTRQYFASAAQARLFEDIRKPDLSIVLALAFIGSFYSDKDDRVQAELFFGMSTRLSMTLGLGLDSTHWVKAGLITHDEMVGRNCAHWNIFSLDVCWALLFGREFGGPPHRDTPMPFVDSEMDQELWFYAPANIPPQPSYLTLAFNKTAALFRIARQIIDTINGLQPLVQLNYPQIEKQVAKIDLELNNWRNQLPPQLDITPTNQSQSTPQRLMLHLAYWWCSIALHRPFFCCTKFSSDVDHLCISAAEKILELVRTWSSLYNLRHSSLTMQQVIFSAGTIFLLRALKATAGPSIAHDVVDQALVQTEVCVEHLHEMGQTWGSAARTAKLLDCILNTKLRPVINRRLGQTGEDVGKEKKAPSSTDSTCVTVPFPLAPMAMPSYTFSLDPPYSPIADEMLDFFGELQDSSTYCDSADSLQRECLMTLPGLDLDAFLIPNYGGAWELPDFSQHASSSSFPE</sequence>
<feature type="region of interest" description="Disordered" evidence="7">
    <location>
        <begin position="107"/>
        <end position="128"/>
    </location>
</feature>
<evidence type="ECO:0000256" key="4">
    <source>
        <dbReference type="ARBA" id="ARBA00023125"/>
    </source>
</evidence>
<evidence type="ECO:0000313" key="10">
    <source>
        <dbReference type="EMBL" id="KAK6974958.1"/>
    </source>
</evidence>
<proteinExistence type="predicted"/>
<keyword evidence="2" id="KW-0862">Zinc</keyword>
<dbReference type="CDD" id="cd23948">
    <property type="entry name" value="FAD_synthase"/>
    <property type="match status" value="1"/>
</dbReference>
<evidence type="ECO:0000259" key="9">
    <source>
        <dbReference type="Pfam" id="PF04082"/>
    </source>
</evidence>
<dbReference type="Pfam" id="PF04082">
    <property type="entry name" value="Fungal_trans"/>
    <property type="match status" value="1"/>
</dbReference>
<keyword evidence="1" id="KW-0479">Metal-binding</keyword>
<dbReference type="PANTHER" id="PTHR31313:SF81">
    <property type="entry name" value="TY1 ENHANCER ACTIVATOR"/>
    <property type="match status" value="1"/>
</dbReference>
<dbReference type="InterPro" id="IPR007219">
    <property type="entry name" value="XnlR_reg_dom"/>
</dbReference>
<reference evidence="10 11" key="1">
    <citation type="journal article" date="2024" name="J Genomics">
        <title>Draft genome sequencing and assembly of Favolaschia claudopus CIRM-BRFM 2984 isolated from oak limbs.</title>
        <authorList>
            <person name="Navarro D."/>
            <person name="Drula E."/>
            <person name="Chaduli D."/>
            <person name="Cazenave R."/>
            <person name="Ahrendt S."/>
            <person name="Wang J."/>
            <person name="Lipzen A."/>
            <person name="Daum C."/>
            <person name="Barry K."/>
            <person name="Grigoriev I.V."/>
            <person name="Favel A."/>
            <person name="Rosso M.N."/>
            <person name="Martin F."/>
        </authorList>
    </citation>
    <scope>NUCLEOTIDE SEQUENCE [LARGE SCALE GENOMIC DNA]</scope>
    <source>
        <strain evidence="10 11">CIRM-BRFM 2984</strain>
    </source>
</reference>
<evidence type="ECO:0000256" key="5">
    <source>
        <dbReference type="ARBA" id="ARBA00023163"/>
    </source>
</evidence>
<dbReference type="AlphaFoldDB" id="A0AAV9ZB11"/>
<evidence type="ECO:0000256" key="1">
    <source>
        <dbReference type="ARBA" id="ARBA00022723"/>
    </source>
</evidence>
<evidence type="ECO:0000256" key="2">
    <source>
        <dbReference type="ARBA" id="ARBA00022833"/>
    </source>
</evidence>
<accession>A0AAV9ZB11</accession>
<dbReference type="GO" id="GO:0003677">
    <property type="term" value="F:DNA binding"/>
    <property type="evidence" value="ECO:0007669"/>
    <property type="project" value="UniProtKB-KW"/>
</dbReference>
<dbReference type="InterPro" id="IPR002500">
    <property type="entry name" value="PAPS_reduct_dom"/>
</dbReference>